<keyword evidence="6 7" id="KW-0472">Membrane</keyword>
<dbReference type="PANTHER" id="PTHR30489:SF0">
    <property type="entry name" value="LIPOPROTEIN-RELEASING SYSTEM TRANSMEMBRANE PROTEIN LOLE"/>
    <property type="match status" value="1"/>
</dbReference>
<proteinExistence type="inferred from homology"/>
<dbReference type="Pfam" id="PF02687">
    <property type="entry name" value="FtsX"/>
    <property type="match status" value="1"/>
</dbReference>
<keyword evidence="4 7" id="KW-0812">Transmembrane</keyword>
<reference evidence="9 10" key="1">
    <citation type="submission" date="2023-03" db="EMBL/GenBank/DDBJ databases">
        <title>Draft assemblies of triclosan tolerant bacteria isolated from returned activated sludge.</title>
        <authorList>
            <person name="Van Hamelsveld S."/>
        </authorList>
    </citation>
    <scope>NUCLEOTIDE SEQUENCE [LARGE SCALE GENOMIC DNA]</scope>
    <source>
        <strain evidence="9 10">GW210010_S58</strain>
    </source>
</reference>
<feature type="transmembrane region" description="Helical" evidence="7">
    <location>
        <begin position="419"/>
        <end position="436"/>
    </location>
</feature>
<evidence type="ECO:0000313" key="10">
    <source>
        <dbReference type="Proteomes" id="UP001216674"/>
    </source>
</evidence>
<organism evidence="9 10">
    <name type="scientific">Cupriavidus basilensis</name>
    <dbReference type="NCBI Taxonomy" id="68895"/>
    <lineage>
        <taxon>Bacteria</taxon>
        <taxon>Pseudomonadati</taxon>
        <taxon>Pseudomonadota</taxon>
        <taxon>Betaproteobacteria</taxon>
        <taxon>Burkholderiales</taxon>
        <taxon>Burkholderiaceae</taxon>
        <taxon>Cupriavidus</taxon>
    </lineage>
</organism>
<protein>
    <submittedName>
        <fullName evidence="9">ABC transporter permease</fullName>
    </submittedName>
</protein>
<comment type="caution">
    <text evidence="9">The sequence shown here is derived from an EMBL/GenBank/DDBJ whole genome shotgun (WGS) entry which is preliminary data.</text>
</comment>
<dbReference type="PANTHER" id="PTHR30489">
    <property type="entry name" value="LIPOPROTEIN-RELEASING SYSTEM TRANSMEMBRANE PROTEIN LOLE"/>
    <property type="match status" value="1"/>
</dbReference>
<accession>A0ABT6AT30</accession>
<evidence type="ECO:0000259" key="8">
    <source>
        <dbReference type="Pfam" id="PF02687"/>
    </source>
</evidence>
<evidence type="ECO:0000256" key="1">
    <source>
        <dbReference type="ARBA" id="ARBA00004651"/>
    </source>
</evidence>
<sequence length="479" mass="51062">MSTTFKMAWRNLRRNRKRSLVAGSGIALAMSLCMATLGIMDGLSLDLIKGTVDGEVGHIQVHHPDYLATRQVLKTVPAGAADMALLRQAEQVSQASRRLYAWGYLSRGQRSSGVQLMGIDPGPESQVTTIHRTLAQGRFVASQPTPWKAARPLTADQSALDKRLTAAAVDDAFARLEDAPRAPDAVAAAMRAEQTAEIAERLAPGPGLPPGVVLGSKLASNLGAHVGDRVSLLYENTLGAQSTIDMQVVGISRAGLDTTDRSRMLIHVEDLQKMLLLDGQAHELAIRIRDPREAAAVASELSAALNATPAGRQVPRIVQAWSQLRPDIMALIASNRALMGTLVFIVFLIAGIGVLNTMLVSVLERQQEISLLKALGQAPRRIMGLIMLETFWLTALACLLGLGLGYLGQLYLHFHGLDVSAFGGFSMSGVSVAPVLRASLAPINALIPLLCLFFINLLAALVPAAVATRIPAAQGLTIK</sequence>
<feature type="transmembrane region" description="Helical" evidence="7">
    <location>
        <begin position="443"/>
        <end position="466"/>
    </location>
</feature>
<keyword evidence="3" id="KW-1003">Cell membrane</keyword>
<keyword evidence="10" id="KW-1185">Reference proteome</keyword>
<evidence type="ECO:0000313" key="9">
    <source>
        <dbReference type="EMBL" id="MDF3834836.1"/>
    </source>
</evidence>
<dbReference type="InterPro" id="IPR003838">
    <property type="entry name" value="ABC3_permease_C"/>
</dbReference>
<feature type="transmembrane region" description="Helical" evidence="7">
    <location>
        <begin position="384"/>
        <end position="407"/>
    </location>
</feature>
<name>A0ABT6AT30_9BURK</name>
<gene>
    <name evidence="9" type="ORF">P3W85_18005</name>
</gene>
<evidence type="ECO:0000256" key="4">
    <source>
        <dbReference type="ARBA" id="ARBA00022692"/>
    </source>
</evidence>
<dbReference type="Proteomes" id="UP001216674">
    <property type="component" value="Unassembled WGS sequence"/>
</dbReference>
<comment type="subcellular location">
    <subcellularLocation>
        <location evidence="1">Cell membrane</location>
        <topology evidence="1">Multi-pass membrane protein</topology>
    </subcellularLocation>
</comment>
<comment type="similarity">
    <text evidence="2">Belongs to the ABC-4 integral membrane protein family. LolC/E subfamily.</text>
</comment>
<dbReference type="InterPro" id="IPR051447">
    <property type="entry name" value="Lipoprotein-release_system"/>
</dbReference>
<evidence type="ECO:0000256" key="7">
    <source>
        <dbReference type="SAM" id="Phobius"/>
    </source>
</evidence>
<evidence type="ECO:0000256" key="6">
    <source>
        <dbReference type="ARBA" id="ARBA00023136"/>
    </source>
</evidence>
<feature type="transmembrane region" description="Helical" evidence="7">
    <location>
        <begin position="337"/>
        <end position="363"/>
    </location>
</feature>
<evidence type="ECO:0000256" key="2">
    <source>
        <dbReference type="ARBA" id="ARBA00005236"/>
    </source>
</evidence>
<dbReference type="EMBL" id="JARJLM010000309">
    <property type="protein sequence ID" value="MDF3834836.1"/>
    <property type="molecule type" value="Genomic_DNA"/>
</dbReference>
<dbReference type="RefSeq" id="WP_276265791.1">
    <property type="nucleotide sequence ID" value="NZ_JARJLM010000309.1"/>
</dbReference>
<evidence type="ECO:0000256" key="3">
    <source>
        <dbReference type="ARBA" id="ARBA00022475"/>
    </source>
</evidence>
<feature type="domain" description="ABC3 transporter permease C-terminal" evidence="8">
    <location>
        <begin position="342"/>
        <end position="471"/>
    </location>
</feature>
<keyword evidence="5 7" id="KW-1133">Transmembrane helix</keyword>
<evidence type="ECO:0000256" key="5">
    <source>
        <dbReference type="ARBA" id="ARBA00022989"/>
    </source>
</evidence>